<evidence type="ECO:0000313" key="1">
    <source>
        <dbReference type="EMBL" id="KAI0083195.1"/>
    </source>
</evidence>
<protein>
    <submittedName>
        <fullName evidence="1">Uncharacterized protein</fullName>
    </submittedName>
</protein>
<dbReference type="Proteomes" id="UP001055072">
    <property type="component" value="Unassembled WGS sequence"/>
</dbReference>
<evidence type="ECO:0000313" key="2">
    <source>
        <dbReference type="Proteomes" id="UP001055072"/>
    </source>
</evidence>
<gene>
    <name evidence="1" type="ORF">BDY19DRAFT_900690</name>
</gene>
<proteinExistence type="predicted"/>
<name>A0ACB8TMG8_9APHY</name>
<sequence>EEVVFRVQGYVLRSTLPPITSLNQINGHGLLRLTKNPQSAKQVLVLTGLGSKEFDDCIRAVVAIHSRFASHLPADALQPWVPVTDDGDLCLELSNRYFTPKHLAAEYEVSKINDDLDPLGLLKSRAGGLHHTEDNEVLYFERMKEPTAKYRYLPCSPITVKVGLLVEAQVSFCAVPISKGRFLMLSKLRSVCILDRQVYEVRKTYGKKRLKRKVGYGEEGNSEDDTTSQAMKKLKIIENGRQTMNTTE</sequence>
<keyword evidence="2" id="KW-1185">Reference proteome</keyword>
<reference evidence="1" key="1">
    <citation type="journal article" date="2021" name="Environ. Microbiol.">
        <title>Gene family expansions and transcriptome signatures uncover fungal adaptations to wood decay.</title>
        <authorList>
            <person name="Hage H."/>
            <person name="Miyauchi S."/>
            <person name="Viragh M."/>
            <person name="Drula E."/>
            <person name="Min B."/>
            <person name="Chaduli D."/>
            <person name="Navarro D."/>
            <person name="Favel A."/>
            <person name="Norest M."/>
            <person name="Lesage-Meessen L."/>
            <person name="Balint B."/>
            <person name="Merenyi Z."/>
            <person name="de Eugenio L."/>
            <person name="Morin E."/>
            <person name="Martinez A.T."/>
            <person name="Baldrian P."/>
            <person name="Stursova M."/>
            <person name="Martinez M.J."/>
            <person name="Novotny C."/>
            <person name="Magnuson J.K."/>
            <person name="Spatafora J.W."/>
            <person name="Maurice S."/>
            <person name="Pangilinan J."/>
            <person name="Andreopoulos W."/>
            <person name="LaButti K."/>
            <person name="Hundley H."/>
            <person name="Na H."/>
            <person name="Kuo A."/>
            <person name="Barry K."/>
            <person name="Lipzen A."/>
            <person name="Henrissat B."/>
            <person name="Riley R."/>
            <person name="Ahrendt S."/>
            <person name="Nagy L.G."/>
            <person name="Grigoriev I.V."/>
            <person name="Martin F."/>
            <person name="Rosso M.N."/>
        </authorList>
    </citation>
    <scope>NUCLEOTIDE SEQUENCE</scope>
    <source>
        <strain evidence="1">CBS 384.51</strain>
    </source>
</reference>
<organism evidence="1 2">
    <name type="scientific">Irpex rosettiformis</name>
    <dbReference type="NCBI Taxonomy" id="378272"/>
    <lineage>
        <taxon>Eukaryota</taxon>
        <taxon>Fungi</taxon>
        <taxon>Dikarya</taxon>
        <taxon>Basidiomycota</taxon>
        <taxon>Agaricomycotina</taxon>
        <taxon>Agaricomycetes</taxon>
        <taxon>Polyporales</taxon>
        <taxon>Irpicaceae</taxon>
        <taxon>Irpex</taxon>
    </lineage>
</organism>
<dbReference type="EMBL" id="MU274983">
    <property type="protein sequence ID" value="KAI0083195.1"/>
    <property type="molecule type" value="Genomic_DNA"/>
</dbReference>
<feature type="non-terminal residue" evidence="1">
    <location>
        <position position="1"/>
    </location>
</feature>
<accession>A0ACB8TMG8</accession>
<comment type="caution">
    <text evidence="1">The sequence shown here is derived from an EMBL/GenBank/DDBJ whole genome shotgun (WGS) entry which is preliminary data.</text>
</comment>